<evidence type="ECO:0000256" key="1">
    <source>
        <dbReference type="PROSITE-ProRule" id="PRU00339"/>
    </source>
</evidence>
<organism evidence="3 4">
    <name type="scientific">Porites lobata</name>
    <dbReference type="NCBI Taxonomy" id="104759"/>
    <lineage>
        <taxon>Eukaryota</taxon>
        <taxon>Metazoa</taxon>
        <taxon>Cnidaria</taxon>
        <taxon>Anthozoa</taxon>
        <taxon>Hexacorallia</taxon>
        <taxon>Scleractinia</taxon>
        <taxon>Fungiina</taxon>
        <taxon>Poritidae</taxon>
        <taxon>Porites</taxon>
    </lineage>
</organism>
<dbReference type="InterPro" id="IPR019734">
    <property type="entry name" value="TPR_rpt"/>
</dbReference>
<evidence type="ECO:0000313" key="3">
    <source>
        <dbReference type="EMBL" id="CAH3140042.1"/>
    </source>
</evidence>
<reference evidence="3 4" key="1">
    <citation type="submission" date="2022-05" db="EMBL/GenBank/DDBJ databases">
        <authorList>
            <consortium name="Genoscope - CEA"/>
            <person name="William W."/>
        </authorList>
    </citation>
    <scope>NUCLEOTIDE SEQUENCE [LARGE SCALE GENOMIC DNA]</scope>
</reference>
<comment type="caution">
    <text evidence="3">The sequence shown here is derived from an EMBL/GenBank/DDBJ whole genome shotgun (WGS) entry which is preliminary data.</text>
</comment>
<feature type="repeat" description="TPR" evidence="1">
    <location>
        <begin position="192"/>
        <end position="225"/>
    </location>
</feature>
<dbReference type="Proteomes" id="UP001159405">
    <property type="component" value="Unassembled WGS sequence"/>
</dbReference>
<dbReference type="InterPro" id="IPR024983">
    <property type="entry name" value="CHAT_dom"/>
</dbReference>
<feature type="repeat" description="TPR" evidence="1">
    <location>
        <begin position="400"/>
        <end position="433"/>
    </location>
</feature>
<evidence type="ECO:0000259" key="2">
    <source>
        <dbReference type="Pfam" id="PF12770"/>
    </source>
</evidence>
<feature type="repeat" description="TPR" evidence="1">
    <location>
        <begin position="72"/>
        <end position="105"/>
    </location>
</feature>
<dbReference type="EMBL" id="CALNXK010000063">
    <property type="protein sequence ID" value="CAH3140042.1"/>
    <property type="molecule type" value="Genomic_DNA"/>
</dbReference>
<dbReference type="Pfam" id="PF13176">
    <property type="entry name" value="TPR_7"/>
    <property type="match status" value="1"/>
</dbReference>
<protein>
    <recommendedName>
        <fullName evidence="2">CHAT domain-containing protein</fullName>
    </recommendedName>
</protein>
<dbReference type="SMART" id="SM00028">
    <property type="entry name" value="TPR"/>
    <property type="match status" value="13"/>
</dbReference>
<dbReference type="PROSITE" id="PS50005">
    <property type="entry name" value="TPR"/>
    <property type="match status" value="9"/>
</dbReference>
<name>A0ABN8PB23_9CNID</name>
<keyword evidence="1" id="KW-0802">TPR repeat</keyword>
<dbReference type="Pfam" id="PF12770">
    <property type="entry name" value="CHAT"/>
    <property type="match status" value="1"/>
</dbReference>
<feature type="repeat" description="TPR" evidence="1">
    <location>
        <begin position="112"/>
        <end position="145"/>
    </location>
</feature>
<feature type="repeat" description="TPR" evidence="1">
    <location>
        <begin position="32"/>
        <end position="65"/>
    </location>
</feature>
<proteinExistence type="predicted"/>
<dbReference type="Pfam" id="PF13181">
    <property type="entry name" value="TPR_8"/>
    <property type="match status" value="2"/>
</dbReference>
<feature type="repeat" description="TPR" evidence="1">
    <location>
        <begin position="232"/>
        <end position="265"/>
    </location>
</feature>
<sequence>AYRSLSDFNKAIEFYQLALRITKDTGDKDGEGTIYNNLGLAYRSLSDFNKAIEFYQLALPIAKDARNKDQEEAIYNRLGGAYYFLSDFKKAIEFYQLALRIVKDTGNKNLEAAIYTNLGLAYKSLSDFRKAIEFHQLALRIYKDTGNKDGEATVYNNLGLAYESLSNFNKAIEFHQLALRIHKDTGNKDGEATVYNNLGSAYYSLSDFNKAIEFHQLALRIAKDIGNKDGEGTIYNNLGLAYESLNDFNKAIDFHQLALRIHKDTGNKDGEATVYNNLGSAYQSLSDFNKAIEFYQLALRIHKDTGNKDREATVYNNLGSAYMSLSDFNKAIDDLETAMEFYKLALRITKHTGNKDQEATIYNNLGNAYHSLNNLQKADVECYQLALRIAKDTGNKYQEAVVYNNLGDLKQSLGEFNRAIELYEQSLRIAKDTGNKNGEGPTYINLGNVYRYLGDSKKAVEFYQLGRRIANETGNKDIEQRGYENLANVLWSLGNYSKAEKCFKSCIELVEEMRVLLEGNDEWKISFRNERDCVSRLVRLQLQQRKILEALLTADRRRAEALVDLLESQYGVRKSICSQPKHQMKLISNHISSPTLFQMNDTQSVNIWILLKGGKLYDFVQQGVSSDDLTSMIYQTCKQIGVNRSLWKNIRSRKEIEDQGDALKVLYDIFIAPFSQSIEGDELVIVPDGSSFLIPYAALMDQNTRYLSETLRIRLVPSLTSLRLLAECPEGRHSTSGALLVGNPWVETVRINRKPFRQLPGAEEEVKMIGQIIKIEPLTGKNATKDRVLSGLNSVSLVHIAAHGRTETGEIILSPNSPNFESAETPKEKDFLLTMADVLDAKVHAKLVVLSCCNSGRGNVKVEGVVGIARAFLGAGARSVIATLWEIDDEATLAFMRHFYEHLVAGQSASKSLHRAMKRMRESEKFNAVKHWAPFVLIGDDVTLNFGQ</sequence>
<feature type="repeat" description="TPR" evidence="1">
    <location>
        <begin position="152"/>
        <end position="185"/>
    </location>
</feature>
<feature type="domain" description="CHAT" evidence="2">
    <location>
        <begin position="662"/>
        <end position="940"/>
    </location>
</feature>
<dbReference type="PANTHER" id="PTHR10098:SF108">
    <property type="entry name" value="TETRATRICOPEPTIDE REPEAT PROTEIN 28"/>
    <property type="match status" value="1"/>
</dbReference>
<dbReference type="Gene3D" id="1.25.40.10">
    <property type="entry name" value="Tetratricopeptide repeat domain"/>
    <property type="match status" value="4"/>
</dbReference>
<dbReference type="Pfam" id="PF13424">
    <property type="entry name" value="TPR_12"/>
    <property type="match status" value="5"/>
</dbReference>
<keyword evidence="4" id="KW-1185">Reference proteome</keyword>
<accession>A0ABN8PB23</accession>
<feature type="non-terminal residue" evidence="3">
    <location>
        <position position="1"/>
    </location>
</feature>
<dbReference type="SUPFAM" id="SSF48452">
    <property type="entry name" value="TPR-like"/>
    <property type="match status" value="3"/>
</dbReference>
<dbReference type="PANTHER" id="PTHR10098">
    <property type="entry name" value="RAPSYN-RELATED"/>
    <property type="match status" value="1"/>
</dbReference>
<gene>
    <name evidence="3" type="ORF">PLOB_00040974</name>
</gene>
<feature type="repeat" description="TPR" evidence="1">
    <location>
        <begin position="272"/>
        <end position="305"/>
    </location>
</feature>
<dbReference type="InterPro" id="IPR011990">
    <property type="entry name" value="TPR-like_helical_dom_sf"/>
</dbReference>
<evidence type="ECO:0000313" key="4">
    <source>
        <dbReference type="Proteomes" id="UP001159405"/>
    </source>
</evidence>
<dbReference type="PROSITE" id="PS50293">
    <property type="entry name" value="TPR_REGION"/>
    <property type="match status" value="1"/>
</dbReference>
<feature type="repeat" description="TPR" evidence="1">
    <location>
        <begin position="312"/>
        <end position="345"/>
    </location>
</feature>